<dbReference type="RefSeq" id="WP_341371854.1">
    <property type="nucleotide sequence ID" value="NZ_JBBPCO010000016.1"/>
</dbReference>
<comment type="caution">
    <text evidence="2">The sequence shown here is derived from an EMBL/GenBank/DDBJ whole genome shotgun (WGS) entry which is preliminary data.</text>
</comment>
<proteinExistence type="predicted"/>
<dbReference type="Gene3D" id="3.90.190.10">
    <property type="entry name" value="Protein tyrosine phosphatase superfamily"/>
    <property type="match status" value="1"/>
</dbReference>
<protein>
    <submittedName>
        <fullName evidence="2">Tyrosine-protein phosphatase</fullName>
    </submittedName>
</protein>
<dbReference type="SUPFAM" id="SSF52799">
    <property type="entry name" value="(Phosphotyrosine protein) phosphatases II"/>
    <property type="match status" value="1"/>
</dbReference>
<organism evidence="2 3">
    <name type="scientific">Thermithiobacillus plumbiphilus</name>
    <dbReference type="NCBI Taxonomy" id="1729899"/>
    <lineage>
        <taxon>Bacteria</taxon>
        <taxon>Pseudomonadati</taxon>
        <taxon>Pseudomonadota</taxon>
        <taxon>Acidithiobacillia</taxon>
        <taxon>Acidithiobacillales</taxon>
        <taxon>Thermithiobacillaceae</taxon>
        <taxon>Thermithiobacillus</taxon>
    </lineage>
</organism>
<dbReference type="InterPro" id="IPR026893">
    <property type="entry name" value="Tyr/Ser_Pase_IphP-type"/>
</dbReference>
<evidence type="ECO:0000313" key="3">
    <source>
        <dbReference type="Proteomes" id="UP001446205"/>
    </source>
</evidence>
<dbReference type="EMBL" id="JBBPCO010000016">
    <property type="protein sequence ID" value="MEK8090799.1"/>
    <property type="molecule type" value="Genomic_DNA"/>
</dbReference>
<dbReference type="PROSITE" id="PS50056">
    <property type="entry name" value="TYR_PHOSPHATASE_2"/>
    <property type="match status" value="1"/>
</dbReference>
<feature type="domain" description="Tyrosine specific protein phosphatases" evidence="1">
    <location>
        <begin position="109"/>
        <end position="161"/>
    </location>
</feature>
<dbReference type="Pfam" id="PF13350">
    <property type="entry name" value="Y_phosphatase3"/>
    <property type="match status" value="1"/>
</dbReference>
<evidence type="ECO:0000313" key="2">
    <source>
        <dbReference type="EMBL" id="MEK8090799.1"/>
    </source>
</evidence>
<dbReference type="Proteomes" id="UP001446205">
    <property type="component" value="Unassembled WGS sequence"/>
</dbReference>
<dbReference type="InterPro" id="IPR000387">
    <property type="entry name" value="Tyr_Pase_dom"/>
</dbReference>
<dbReference type="InterPro" id="IPR029021">
    <property type="entry name" value="Prot-tyrosine_phosphatase-like"/>
</dbReference>
<sequence>MSIRPELKPLSVVQRLRAHLRVFFVDHGIFRSLFYANLHRFGQHAFRSAQPSPRQIQKWSRRHGLRSVVSIRGSGWHEAHMRLEADVCDRLGLRMESLHGFGSRDLPTREDLNRLQQFFQSLDHPVLFHCKSGADRAGFLSVLYLHLHEGVPLELAMRQLRLWPFGHIRQANTGILDHFFDAYLQYQTRHPEVDFMTWVNTVYDREALMRAFRPRFSFSWITDRLLRRE</sequence>
<accession>A0ABU9DBA0</accession>
<gene>
    <name evidence="2" type="ORF">WOB96_13660</name>
</gene>
<keyword evidence="3" id="KW-1185">Reference proteome</keyword>
<reference evidence="2 3" key="1">
    <citation type="submission" date="2024-04" db="EMBL/GenBank/DDBJ databases">
        <authorList>
            <person name="Abashina T."/>
            <person name="Shaikin A."/>
        </authorList>
    </citation>
    <scope>NUCLEOTIDE SEQUENCE [LARGE SCALE GENOMIC DNA]</scope>
    <source>
        <strain evidence="2 3">AAFK</strain>
    </source>
</reference>
<evidence type="ECO:0000259" key="1">
    <source>
        <dbReference type="PROSITE" id="PS50056"/>
    </source>
</evidence>
<name>A0ABU9DBA0_9PROT</name>